<proteinExistence type="inferred from homology"/>
<sequence length="484" mass="53793">MGRRGHTALLSLLLSLVLFYVFEHESIVRAVSIPAKFDGFVYNYTGTGIDSIIIEAFFDPVCPDSRDAWPPLKRAIAYYAPRVSLIVHPFALPYHDNAFATSRALHIVNKLNSSATYHLLEMLFKHQEIFYNQITVNMSRTAIVDCIVKFVSKAVGESLFSAIKSGFSDRQTDLTTRVSFKYGCSRGVLGTPYFFVNGFPLPDPGSAINYSKWRSILDPLKNIQSEKMDRYQRVEKPREETPIDENEIRITSQGRMRSYITYAMSLLQEKGSNEIVFKAMGRAINKTVTIVELIKRRIVGLHQNTSIGSTDITDTWEPLEEGLLPLETTRHVSMITITLSKKELNTSSIGYQPPLPAEQVKAWTEFDYEGEGSPSGRGRGRGGRGRGRTRGVSGNGFVSAEYEDGGWDRNRGYARGRGRGRGRGFRGRGRGGYNGPQVDAQQDMGGYNQEPPFQGRGRGRGRGNRGRGRGARSNGPIHATAGGA</sequence>
<evidence type="ECO:0000259" key="6">
    <source>
        <dbReference type="Pfam" id="PF01918"/>
    </source>
</evidence>
<evidence type="ECO:0000256" key="5">
    <source>
        <dbReference type="SAM" id="SignalP"/>
    </source>
</evidence>
<evidence type="ECO:0000256" key="4">
    <source>
        <dbReference type="SAM" id="MobiDB-lite"/>
    </source>
</evidence>
<dbReference type="InterPro" id="IPR036249">
    <property type="entry name" value="Thioredoxin-like_sf"/>
</dbReference>
<keyword evidence="5" id="KW-0732">Signal</keyword>
<reference evidence="7 8" key="1">
    <citation type="journal article" date="2023" name="Hortic Res">
        <title>The complete reference genome for grapevine (Vitis vinifera L.) genetics and breeding.</title>
        <authorList>
            <person name="Shi X."/>
            <person name="Cao S."/>
            <person name="Wang X."/>
            <person name="Huang S."/>
            <person name="Wang Y."/>
            <person name="Liu Z."/>
            <person name="Liu W."/>
            <person name="Leng X."/>
            <person name="Peng Y."/>
            <person name="Wang N."/>
            <person name="Wang Y."/>
            <person name="Ma Z."/>
            <person name="Xu X."/>
            <person name="Zhang F."/>
            <person name="Xue H."/>
            <person name="Zhong H."/>
            <person name="Wang Y."/>
            <person name="Zhang K."/>
            <person name="Velt A."/>
            <person name="Avia K."/>
            <person name="Holtgrawe D."/>
            <person name="Grimplet J."/>
            <person name="Matus J.T."/>
            <person name="Ware D."/>
            <person name="Wu X."/>
            <person name="Wang H."/>
            <person name="Liu C."/>
            <person name="Fang Y."/>
            <person name="Rustenholz C."/>
            <person name="Cheng Z."/>
            <person name="Xiao H."/>
            <person name="Zhou Y."/>
        </authorList>
    </citation>
    <scope>NUCLEOTIDE SEQUENCE [LARGE SCALE GENOMIC DNA]</scope>
    <source>
        <strain evidence="8">cv. Pinot noir / PN40024</strain>
        <tissue evidence="7">Leaf</tissue>
    </source>
</reference>
<feature type="compositionally biased region" description="Basic residues" evidence="4">
    <location>
        <begin position="412"/>
        <end position="429"/>
    </location>
</feature>
<feature type="signal peptide" evidence="5">
    <location>
        <begin position="1"/>
        <end position="30"/>
    </location>
</feature>
<protein>
    <recommendedName>
        <fullName evidence="6">DNA/RNA-binding protein Alba-like domain-containing protein</fullName>
    </recommendedName>
</protein>
<feature type="region of interest" description="Disordered" evidence="4">
    <location>
        <begin position="410"/>
        <end position="484"/>
    </location>
</feature>
<dbReference type="Gene3D" id="3.30.110.20">
    <property type="entry name" value="Alba-like domain"/>
    <property type="match status" value="1"/>
</dbReference>
<evidence type="ECO:0000256" key="3">
    <source>
        <dbReference type="ARBA" id="ARBA00023242"/>
    </source>
</evidence>
<comment type="similarity">
    <text evidence="2">Belongs to the histone-like Alba family.</text>
</comment>
<evidence type="ECO:0000313" key="8">
    <source>
        <dbReference type="Proteomes" id="UP001227230"/>
    </source>
</evidence>
<feature type="compositionally biased region" description="Basic residues" evidence="4">
    <location>
        <begin position="457"/>
        <end position="470"/>
    </location>
</feature>
<dbReference type="InterPro" id="IPR036882">
    <property type="entry name" value="Alba-like_dom_sf"/>
</dbReference>
<dbReference type="SUPFAM" id="SSF82704">
    <property type="entry name" value="AlbA-like"/>
    <property type="match status" value="1"/>
</dbReference>
<dbReference type="CDD" id="cd02972">
    <property type="entry name" value="DsbA_family"/>
    <property type="match status" value="1"/>
</dbReference>
<comment type="subcellular location">
    <subcellularLocation>
        <location evidence="1">Nucleus</location>
    </subcellularLocation>
</comment>
<feature type="chain" id="PRO_5045347928" description="DNA/RNA-binding protein Alba-like domain-containing protein" evidence="5">
    <location>
        <begin position="31"/>
        <end position="484"/>
    </location>
</feature>
<feature type="domain" description="DNA/RNA-binding protein Alba-like" evidence="6">
    <location>
        <begin position="246"/>
        <end position="310"/>
    </location>
</feature>
<dbReference type="SUPFAM" id="SSF52833">
    <property type="entry name" value="Thioredoxin-like"/>
    <property type="match status" value="1"/>
</dbReference>
<dbReference type="Pfam" id="PF01918">
    <property type="entry name" value="Alba"/>
    <property type="match status" value="1"/>
</dbReference>
<accession>A0ABY9DQK8</accession>
<dbReference type="PANTHER" id="PTHR13516">
    <property type="entry name" value="RIBONUCLEASE P SUBUNIT P25"/>
    <property type="match status" value="1"/>
</dbReference>
<feature type="compositionally biased region" description="Basic residues" evidence="4">
    <location>
        <begin position="378"/>
        <end position="389"/>
    </location>
</feature>
<evidence type="ECO:0000256" key="2">
    <source>
        <dbReference type="ARBA" id="ARBA00008018"/>
    </source>
</evidence>
<evidence type="ECO:0000313" key="7">
    <source>
        <dbReference type="EMBL" id="WKA09332.1"/>
    </source>
</evidence>
<dbReference type="EMBL" id="CP126665">
    <property type="protein sequence ID" value="WKA09332.1"/>
    <property type="molecule type" value="Genomic_DNA"/>
</dbReference>
<dbReference type="InterPro" id="IPR002775">
    <property type="entry name" value="DNA/RNA-bd_Alba-like"/>
</dbReference>
<dbReference type="Proteomes" id="UP001227230">
    <property type="component" value="Chromosome 18"/>
</dbReference>
<keyword evidence="8" id="KW-1185">Reference proteome</keyword>
<feature type="region of interest" description="Disordered" evidence="4">
    <location>
        <begin position="368"/>
        <end position="397"/>
    </location>
</feature>
<evidence type="ECO:0000256" key="1">
    <source>
        <dbReference type="ARBA" id="ARBA00004123"/>
    </source>
</evidence>
<name>A0ABY9DQK8_VITVI</name>
<dbReference type="PANTHER" id="PTHR13516:SF14">
    <property type="entry name" value="ALBA DNA_RNA-BINDING PROTEIN"/>
    <property type="match status" value="1"/>
</dbReference>
<dbReference type="InterPro" id="IPR051958">
    <property type="entry name" value="Alba-like_NAB"/>
</dbReference>
<gene>
    <name evidence="7" type="ORF">VitviT2T_026991</name>
</gene>
<dbReference type="Gene3D" id="3.40.30.10">
    <property type="entry name" value="Glutaredoxin"/>
    <property type="match status" value="1"/>
</dbReference>
<keyword evidence="3" id="KW-0539">Nucleus</keyword>
<organism evidence="7 8">
    <name type="scientific">Vitis vinifera</name>
    <name type="common">Grape</name>
    <dbReference type="NCBI Taxonomy" id="29760"/>
    <lineage>
        <taxon>Eukaryota</taxon>
        <taxon>Viridiplantae</taxon>
        <taxon>Streptophyta</taxon>
        <taxon>Embryophyta</taxon>
        <taxon>Tracheophyta</taxon>
        <taxon>Spermatophyta</taxon>
        <taxon>Magnoliopsida</taxon>
        <taxon>eudicotyledons</taxon>
        <taxon>Gunneridae</taxon>
        <taxon>Pentapetalae</taxon>
        <taxon>rosids</taxon>
        <taxon>Vitales</taxon>
        <taxon>Vitaceae</taxon>
        <taxon>Viteae</taxon>
        <taxon>Vitis</taxon>
    </lineage>
</organism>